<keyword evidence="2" id="KW-1185">Reference proteome</keyword>
<proteinExistence type="predicted"/>
<gene>
    <name evidence="1" type="ORF">V8G54_034685</name>
</gene>
<dbReference type="EMBL" id="CP144690">
    <property type="protein sequence ID" value="WVY89171.1"/>
    <property type="molecule type" value="Genomic_DNA"/>
</dbReference>
<organism evidence="1 2">
    <name type="scientific">Vigna mungo</name>
    <name type="common">Black gram</name>
    <name type="synonym">Phaseolus mungo</name>
    <dbReference type="NCBI Taxonomy" id="3915"/>
    <lineage>
        <taxon>Eukaryota</taxon>
        <taxon>Viridiplantae</taxon>
        <taxon>Streptophyta</taxon>
        <taxon>Embryophyta</taxon>
        <taxon>Tracheophyta</taxon>
        <taxon>Spermatophyta</taxon>
        <taxon>Magnoliopsida</taxon>
        <taxon>eudicotyledons</taxon>
        <taxon>Gunneridae</taxon>
        <taxon>Pentapetalae</taxon>
        <taxon>rosids</taxon>
        <taxon>fabids</taxon>
        <taxon>Fabales</taxon>
        <taxon>Fabaceae</taxon>
        <taxon>Papilionoideae</taxon>
        <taxon>50 kb inversion clade</taxon>
        <taxon>NPAAA clade</taxon>
        <taxon>indigoferoid/millettioid clade</taxon>
        <taxon>Phaseoleae</taxon>
        <taxon>Vigna</taxon>
    </lineage>
</organism>
<name>A0AAQ3RC10_VIGMU</name>
<dbReference type="SUPFAM" id="SSF53098">
    <property type="entry name" value="Ribonuclease H-like"/>
    <property type="match status" value="1"/>
</dbReference>
<protein>
    <submittedName>
        <fullName evidence="1">Uncharacterized protein</fullName>
    </submittedName>
</protein>
<reference evidence="1 2" key="1">
    <citation type="journal article" date="2023" name="Life. Sci Alliance">
        <title>Evolutionary insights into 3D genome organization and epigenetic landscape of Vigna mungo.</title>
        <authorList>
            <person name="Junaid A."/>
            <person name="Singh B."/>
            <person name="Bhatia S."/>
        </authorList>
    </citation>
    <scope>NUCLEOTIDE SEQUENCE [LARGE SCALE GENOMIC DNA]</scope>
    <source>
        <strain evidence="1">Urdbean</strain>
    </source>
</reference>
<dbReference type="Proteomes" id="UP001374535">
    <property type="component" value="Chromosome 11"/>
</dbReference>
<evidence type="ECO:0000313" key="1">
    <source>
        <dbReference type="EMBL" id="WVY89171.1"/>
    </source>
</evidence>
<dbReference type="AlphaFoldDB" id="A0AAQ3RC10"/>
<dbReference type="InterPro" id="IPR012337">
    <property type="entry name" value="RNaseH-like_sf"/>
</dbReference>
<evidence type="ECO:0000313" key="2">
    <source>
        <dbReference type="Proteomes" id="UP001374535"/>
    </source>
</evidence>
<accession>A0AAQ3RC10</accession>
<sequence>MVLIDRLSKFGHFIPLKVDYNTKIVAKAFINHVATVHARDTTLAMSLAYHPQSDDQIKVLKKYWRCICGAMFFIAQSFGRETPMVIPYEVNAKDSPNIQDSLINMAKLLHQLKHNLMRVQNYMKLQAYTKRRELQLQIGDLALVKLQP</sequence>